<dbReference type="EMBL" id="MFHT01000004">
    <property type="protein sequence ID" value="OGF78083.1"/>
    <property type="molecule type" value="Genomic_DNA"/>
</dbReference>
<proteinExistence type="predicted"/>
<reference evidence="1 2" key="1">
    <citation type="journal article" date="2016" name="Nat. Commun.">
        <title>Thousands of microbial genomes shed light on interconnected biogeochemical processes in an aquifer system.</title>
        <authorList>
            <person name="Anantharaman K."/>
            <person name="Brown C.T."/>
            <person name="Hug L.A."/>
            <person name="Sharon I."/>
            <person name="Castelle C.J."/>
            <person name="Probst A.J."/>
            <person name="Thomas B.C."/>
            <person name="Singh A."/>
            <person name="Wilkins M.J."/>
            <person name="Karaoz U."/>
            <person name="Brodie E.L."/>
            <person name="Williams K.H."/>
            <person name="Hubbard S.S."/>
            <person name="Banfield J.F."/>
        </authorList>
    </citation>
    <scope>NUCLEOTIDE SEQUENCE [LARGE SCALE GENOMIC DNA]</scope>
</reference>
<dbReference type="Proteomes" id="UP000177723">
    <property type="component" value="Unassembled WGS sequence"/>
</dbReference>
<dbReference type="AlphaFoldDB" id="A0A1F5WQY7"/>
<accession>A0A1F5WQY7</accession>
<dbReference type="InterPro" id="IPR035093">
    <property type="entry name" value="RelE/ParE_toxin_dom_sf"/>
</dbReference>
<organism evidence="1 2">
    <name type="scientific">Candidatus Giovannonibacteria bacterium RIFCSPHIGHO2_12_FULL_43_15</name>
    <dbReference type="NCBI Taxonomy" id="1798341"/>
    <lineage>
        <taxon>Bacteria</taxon>
        <taxon>Candidatus Giovannoniibacteriota</taxon>
    </lineage>
</organism>
<gene>
    <name evidence="1" type="ORF">A3F23_02675</name>
</gene>
<dbReference type="Gene3D" id="3.30.2310.20">
    <property type="entry name" value="RelE-like"/>
    <property type="match status" value="1"/>
</dbReference>
<name>A0A1F5WQY7_9BACT</name>
<sequence>MNGKNEVEYGDGFLKDLKRLPKEAVKKLGILIEYLRDDAFDPRLHTKPLGPPLADKYSFRITRDWRVGFMFTGQSRIKLLIADHRSKFYERIKRL</sequence>
<protein>
    <recommendedName>
        <fullName evidence="3">Toxin YoeB</fullName>
    </recommendedName>
</protein>
<comment type="caution">
    <text evidence="1">The sequence shown here is derived from an EMBL/GenBank/DDBJ whole genome shotgun (WGS) entry which is preliminary data.</text>
</comment>
<evidence type="ECO:0000313" key="2">
    <source>
        <dbReference type="Proteomes" id="UP000177723"/>
    </source>
</evidence>
<dbReference type="SUPFAM" id="SSF143011">
    <property type="entry name" value="RelE-like"/>
    <property type="match status" value="1"/>
</dbReference>
<evidence type="ECO:0008006" key="3">
    <source>
        <dbReference type="Google" id="ProtNLM"/>
    </source>
</evidence>
<evidence type="ECO:0000313" key="1">
    <source>
        <dbReference type="EMBL" id="OGF78083.1"/>
    </source>
</evidence>